<dbReference type="PANTHER" id="PTHR10333">
    <property type="entry name" value="INHIBITOR OF GROWTH PROTEIN"/>
    <property type="match status" value="1"/>
</dbReference>
<name>A0ABQ9J4H7_9CUCU</name>
<dbReference type="PANTHER" id="PTHR10333:SF103">
    <property type="entry name" value="INHIBITOR OF GROWTH PROTEIN 3"/>
    <property type="match status" value="1"/>
</dbReference>
<evidence type="ECO:0000256" key="3">
    <source>
        <dbReference type="ARBA" id="ARBA00010210"/>
    </source>
</evidence>
<dbReference type="InterPro" id="IPR042020">
    <property type="entry name" value="ING3_PHD"/>
</dbReference>
<evidence type="ECO:0000256" key="8">
    <source>
        <dbReference type="ARBA" id="ARBA00023015"/>
    </source>
</evidence>
<evidence type="ECO:0000256" key="6">
    <source>
        <dbReference type="ARBA" id="ARBA00022833"/>
    </source>
</evidence>
<evidence type="ECO:0000256" key="2">
    <source>
        <dbReference type="ARBA" id="ARBA00008315"/>
    </source>
</evidence>
<dbReference type="InterPro" id="IPR011011">
    <property type="entry name" value="Znf_FYVE_PHD"/>
</dbReference>
<evidence type="ECO:0000256" key="11">
    <source>
        <dbReference type="PROSITE-ProRule" id="PRU00146"/>
    </source>
</evidence>
<protein>
    <recommendedName>
        <fullName evidence="12">Inhibitor of growth protein</fullName>
    </recommendedName>
</protein>
<evidence type="ECO:0000259" key="15">
    <source>
        <dbReference type="PROSITE" id="PS50016"/>
    </source>
</evidence>
<evidence type="ECO:0000256" key="13">
    <source>
        <dbReference type="SAM" id="Coils"/>
    </source>
</evidence>
<dbReference type="SMART" id="SM01408">
    <property type="entry name" value="ING"/>
    <property type="match status" value="1"/>
</dbReference>
<feature type="coiled-coil region" evidence="13">
    <location>
        <begin position="46"/>
        <end position="73"/>
    </location>
</feature>
<dbReference type="Pfam" id="PF12998">
    <property type="entry name" value="ING"/>
    <property type="match status" value="1"/>
</dbReference>
<comment type="caution">
    <text evidence="16">The sequence shown here is derived from an EMBL/GenBank/DDBJ whole genome shotgun (WGS) entry which is preliminary data.</text>
</comment>
<dbReference type="Gene3D" id="3.30.40.10">
    <property type="entry name" value="Zinc/RING finger domain, C3HC4 (zinc finger)"/>
    <property type="match status" value="1"/>
</dbReference>
<keyword evidence="13" id="KW-0175">Coiled coil</keyword>
<evidence type="ECO:0000256" key="9">
    <source>
        <dbReference type="ARBA" id="ARBA00023163"/>
    </source>
</evidence>
<dbReference type="SUPFAM" id="SSF57903">
    <property type="entry name" value="FYVE/PHD zinc finger"/>
    <property type="match status" value="1"/>
</dbReference>
<comment type="subcellular location">
    <subcellularLocation>
        <location evidence="1 12">Nucleus</location>
    </subcellularLocation>
</comment>
<keyword evidence="8" id="KW-0805">Transcription regulation</keyword>
<accession>A0ABQ9J4H7</accession>
<comment type="similarity">
    <text evidence="2">Belongs to the CFAP97 family.</text>
</comment>
<dbReference type="CDD" id="cd16858">
    <property type="entry name" value="ING_ING3_Yng2p"/>
    <property type="match status" value="1"/>
</dbReference>
<keyword evidence="5 11" id="KW-0863">Zinc-finger</keyword>
<feature type="region of interest" description="Disordered" evidence="14">
    <location>
        <begin position="339"/>
        <end position="375"/>
    </location>
</feature>
<dbReference type="InterPro" id="IPR019787">
    <property type="entry name" value="Znf_PHD-finger"/>
</dbReference>
<evidence type="ECO:0000256" key="10">
    <source>
        <dbReference type="ARBA" id="ARBA00023242"/>
    </source>
</evidence>
<dbReference type="Gene3D" id="6.10.140.1740">
    <property type="match status" value="1"/>
</dbReference>
<comment type="similarity">
    <text evidence="3 12">Belongs to the ING family.</text>
</comment>
<feature type="domain" description="PHD-type" evidence="15">
    <location>
        <begin position="549"/>
        <end position="598"/>
    </location>
</feature>
<dbReference type="PROSITE" id="PS50016">
    <property type="entry name" value="ZF_PHD_2"/>
    <property type="match status" value="1"/>
</dbReference>
<sequence length="607" mass="69062">MGECPKKNNVRRRCDDGGTYVFTAAPKVDDLPIPMNPYDYVNPRKLKEDVQRLREVDRQNKALLKKINMINRKGGWTDTYNPNAYNRTGKWKSHEQDMKRIVKYNKAIYKMIISAVSHYNAKMMEEIWKGQLKKIEHSAKLPFIILEKLNVDQMLRAQPSISEGLEKGNVERPLMLYLEDYLEMIEHLPQELRDRFTDMREMDLSIHNNMDELEKRVKIFFNECKKYPTDNLPQNIDAEYQAIRKEYYKALEDADEKSPLSKSDHIGLQAEICKMRHLISVPRGVEWIKLLLGDRGTYCAAYSFSTIKVKVPLKRILFEYLHEMEEYDILAEGVNSSSFRYSRPRGEKRRDSSASQLPSQYSEKRQAVAAVAPPPLVETRHTTMTQAAPPVTSTISYNLGHTLGAGPAIAAAASQAIAATQQMQQGRRTASLKASYEAINTGGHGHEFSIGRELAGAAQTAIQAIQQDHANNKNKKKKDFMDITVILNDNCMLGNGAVVPRWFLNVYLGPASDCVFCYSYVSARVTLNQVASQNAEVTDGEWTYDPNEPRYCLCNQVSYGDMVACDNADCPSEWFHYPCVGITAPPKGKWYCPQCTASMKRRGSRKN</sequence>
<keyword evidence="17" id="KW-1185">Reference proteome</keyword>
<evidence type="ECO:0000256" key="7">
    <source>
        <dbReference type="ARBA" id="ARBA00022853"/>
    </source>
</evidence>
<evidence type="ECO:0000313" key="16">
    <source>
        <dbReference type="EMBL" id="KAJ8973026.1"/>
    </source>
</evidence>
<dbReference type="EMBL" id="JAPWTJ010001255">
    <property type="protein sequence ID" value="KAJ8973026.1"/>
    <property type="molecule type" value="Genomic_DNA"/>
</dbReference>
<keyword evidence="7 12" id="KW-0156">Chromatin regulator</keyword>
<evidence type="ECO:0000256" key="12">
    <source>
        <dbReference type="RuleBase" id="RU361213"/>
    </source>
</evidence>
<keyword evidence="10 12" id="KW-0539">Nucleus</keyword>
<dbReference type="InterPro" id="IPR024610">
    <property type="entry name" value="ING_N_histone-binding"/>
</dbReference>
<comment type="domain">
    <text evidence="12">The PHD-type zinc finger mediates the binding to H3K4me3.</text>
</comment>
<comment type="subunit">
    <text evidence="12">Component of an histone acetyltransferase complex. Interacts with H3K4me3 and to a lesser extent with H3K4me2.</text>
</comment>
<evidence type="ECO:0000313" key="17">
    <source>
        <dbReference type="Proteomes" id="UP001162164"/>
    </source>
</evidence>
<gene>
    <name evidence="16" type="ORF">NQ317_012631</name>
</gene>
<dbReference type="InterPro" id="IPR029488">
    <property type="entry name" value="Hmw/CFAP97"/>
</dbReference>
<comment type="function">
    <text evidence="12">Component of an histone acetyltransferase complex.</text>
</comment>
<dbReference type="CDD" id="cd15585">
    <property type="entry name" value="PHD_ING3"/>
    <property type="match status" value="1"/>
</dbReference>
<proteinExistence type="inferred from homology"/>
<evidence type="ECO:0000256" key="1">
    <source>
        <dbReference type="ARBA" id="ARBA00004123"/>
    </source>
</evidence>
<organism evidence="16 17">
    <name type="scientific">Molorchus minor</name>
    <dbReference type="NCBI Taxonomy" id="1323400"/>
    <lineage>
        <taxon>Eukaryota</taxon>
        <taxon>Metazoa</taxon>
        <taxon>Ecdysozoa</taxon>
        <taxon>Arthropoda</taxon>
        <taxon>Hexapoda</taxon>
        <taxon>Insecta</taxon>
        <taxon>Pterygota</taxon>
        <taxon>Neoptera</taxon>
        <taxon>Endopterygota</taxon>
        <taxon>Coleoptera</taxon>
        <taxon>Polyphaga</taxon>
        <taxon>Cucujiformia</taxon>
        <taxon>Chrysomeloidea</taxon>
        <taxon>Cerambycidae</taxon>
        <taxon>Lamiinae</taxon>
        <taxon>Monochamini</taxon>
        <taxon>Molorchus</taxon>
    </lineage>
</organism>
<dbReference type="InterPro" id="IPR001965">
    <property type="entry name" value="Znf_PHD"/>
</dbReference>
<evidence type="ECO:0000256" key="4">
    <source>
        <dbReference type="ARBA" id="ARBA00022723"/>
    </source>
</evidence>
<dbReference type="Pfam" id="PF13879">
    <property type="entry name" value="Hmw_CFAP97"/>
    <property type="match status" value="1"/>
</dbReference>
<dbReference type="InterPro" id="IPR028651">
    <property type="entry name" value="ING_fam"/>
</dbReference>
<keyword evidence="6 12" id="KW-0862">Zinc</keyword>
<reference evidence="16" key="1">
    <citation type="journal article" date="2023" name="Insect Mol. Biol.">
        <title>Genome sequencing provides insights into the evolution of gene families encoding plant cell wall-degrading enzymes in longhorned beetles.</title>
        <authorList>
            <person name="Shin N.R."/>
            <person name="Okamura Y."/>
            <person name="Kirsch R."/>
            <person name="Pauchet Y."/>
        </authorList>
    </citation>
    <scope>NUCLEOTIDE SEQUENCE</scope>
    <source>
        <strain evidence="16">MMC_N1</strain>
    </source>
</reference>
<keyword evidence="9" id="KW-0804">Transcription</keyword>
<keyword evidence="4 12" id="KW-0479">Metal-binding</keyword>
<evidence type="ECO:0000256" key="14">
    <source>
        <dbReference type="SAM" id="MobiDB-lite"/>
    </source>
</evidence>
<dbReference type="InterPro" id="IPR013083">
    <property type="entry name" value="Znf_RING/FYVE/PHD"/>
</dbReference>
<dbReference type="SMART" id="SM00249">
    <property type="entry name" value="PHD"/>
    <property type="match status" value="1"/>
</dbReference>
<evidence type="ECO:0000256" key="5">
    <source>
        <dbReference type="ARBA" id="ARBA00022771"/>
    </source>
</evidence>
<dbReference type="Proteomes" id="UP001162164">
    <property type="component" value="Unassembled WGS sequence"/>
</dbReference>